<dbReference type="Proteomes" id="UP000799757">
    <property type="component" value="Unassembled WGS sequence"/>
</dbReference>
<feature type="region of interest" description="Disordered" evidence="1">
    <location>
        <begin position="1"/>
        <end position="21"/>
    </location>
</feature>
<name>A0A6A6X7Y3_9PLEO</name>
<proteinExistence type="predicted"/>
<reference evidence="2" key="1">
    <citation type="journal article" date="2020" name="Stud. Mycol.">
        <title>101 Dothideomycetes genomes: a test case for predicting lifestyles and emergence of pathogens.</title>
        <authorList>
            <person name="Haridas S."/>
            <person name="Albert R."/>
            <person name="Binder M."/>
            <person name="Bloem J."/>
            <person name="Labutti K."/>
            <person name="Salamov A."/>
            <person name="Andreopoulos B."/>
            <person name="Baker S."/>
            <person name="Barry K."/>
            <person name="Bills G."/>
            <person name="Bluhm B."/>
            <person name="Cannon C."/>
            <person name="Castanera R."/>
            <person name="Culley D."/>
            <person name="Daum C."/>
            <person name="Ezra D."/>
            <person name="Gonzalez J."/>
            <person name="Henrissat B."/>
            <person name="Kuo A."/>
            <person name="Liang C."/>
            <person name="Lipzen A."/>
            <person name="Lutzoni F."/>
            <person name="Magnuson J."/>
            <person name="Mondo S."/>
            <person name="Nolan M."/>
            <person name="Ohm R."/>
            <person name="Pangilinan J."/>
            <person name="Park H.-J."/>
            <person name="Ramirez L."/>
            <person name="Alfaro M."/>
            <person name="Sun H."/>
            <person name="Tritt A."/>
            <person name="Yoshinaga Y."/>
            <person name="Zwiers L.-H."/>
            <person name="Turgeon B."/>
            <person name="Goodwin S."/>
            <person name="Spatafora J."/>
            <person name="Crous P."/>
            <person name="Grigoriev I."/>
        </authorList>
    </citation>
    <scope>NUCLEOTIDE SEQUENCE</scope>
    <source>
        <strain evidence="2">CBS 109.77</strain>
    </source>
</reference>
<gene>
    <name evidence="2" type="ORF">K505DRAFT_51668</name>
</gene>
<dbReference type="AlphaFoldDB" id="A0A6A6X7Y3"/>
<evidence type="ECO:0000313" key="2">
    <source>
        <dbReference type="EMBL" id="KAF2792600.1"/>
    </source>
</evidence>
<evidence type="ECO:0000256" key="1">
    <source>
        <dbReference type="SAM" id="MobiDB-lite"/>
    </source>
</evidence>
<protein>
    <submittedName>
        <fullName evidence="2">Uncharacterized protein</fullName>
    </submittedName>
</protein>
<dbReference type="EMBL" id="MU001962">
    <property type="protein sequence ID" value="KAF2792600.1"/>
    <property type="molecule type" value="Genomic_DNA"/>
</dbReference>
<sequence length="104" mass="11651">MPRPHTALAPTPPPPSTHRRCRRTCIAQKCTTHRTQLQSRKRSTSSKFKRAELIYKVAGTQVLKPNHPVIPFLHSPCLIPRVSSAEIHNSKLSSITNCSSHHAQ</sequence>
<keyword evidence="3" id="KW-1185">Reference proteome</keyword>
<evidence type="ECO:0000313" key="3">
    <source>
        <dbReference type="Proteomes" id="UP000799757"/>
    </source>
</evidence>
<organism evidence="2 3">
    <name type="scientific">Melanomma pulvis-pyrius CBS 109.77</name>
    <dbReference type="NCBI Taxonomy" id="1314802"/>
    <lineage>
        <taxon>Eukaryota</taxon>
        <taxon>Fungi</taxon>
        <taxon>Dikarya</taxon>
        <taxon>Ascomycota</taxon>
        <taxon>Pezizomycotina</taxon>
        <taxon>Dothideomycetes</taxon>
        <taxon>Pleosporomycetidae</taxon>
        <taxon>Pleosporales</taxon>
        <taxon>Melanommataceae</taxon>
        <taxon>Melanomma</taxon>
    </lineage>
</organism>
<accession>A0A6A6X7Y3</accession>